<gene>
    <name evidence="4" type="ORF">EWB00_008752</name>
</gene>
<keyword evidence="1" id="KW-0863">Zinc-finger</keyword>
<feature type="compositionally biased region" description="Basic residues" evidence="2">
    <location>
        <begin position="642"/>
        <end position="666"/>
    </location>
</feature>
<dbReference type="SUPFAM" id="SSF57667">
    <property type="entry name" value="beta-beta-alpha zinc fingers"/>
    <property type="match status" value="1"/>
</dbReference>
<feature type="region of interest" description="Disordered" evidence="2">
    <location>
        <begin position="257"/>
        <end position="288"/>
    </location>
</feature>
<dbReference type="InterPro" id="IPR013087">
    <property type="entry name" value="Znf_C2H2_type"/>
</dbReference>
<dbReference type="EMBL" id="SKCS01000049">
    <property type="protein sequence ID" value="TNN19538.1"/>
    <property type="molecule type" value="Genomic_DNA"/>
</dbReference>
<dbReference type="STRING" id="6182.A0A4Z2DSW7"/>
<evidence type="ECO:0000256" key="1">
    <source>
        <dbReference type="PROSITE-ProRule" id="PRU00042"/>
    </source>
</evidence>
<name>A0A4Z2DSW7_SCHJA</name>
<organism evidence="4 5">
    <name type="scientific">Schistosoma japonicum</name>
    <name type="common">Blood fluke</name>
    <dbReference type="NCBI Taxonomy" id="6182"/>
    <lineage>
        <taxon>Eukaryota</taxon>
        <taxon>Metazoa</taxon>
        <taxon>Spiralia</taxon>
        <taxon>Lophotrochozoa</taxon>
        <taxon>Platyhelminthes</taxon>
        <taxon>Trematoda</taxon>
        <taxon>Digenea</taxon>
        <taxon>Strigeidida</taxon>
        <taxon>Schistosomatoidea</taxon>
        <taxon>Schistosomatidae</taxon>
        <taxon>Schistosoma</taxon>
    </lineage>
</organism>
<feature type="compositionally biased region" description="Low complexity" evidence="2">
    <location>
        <begin position="22"/>
        <end position="45"/>
    </location>
</feature>
<proteinExistence type="predicted"/>
<comment type="caution">
    <text evidence="4">The sequence shown here is derived from an EMBL/GenBank/DDBJ whole genome shotgun (WGS) entry which is preliminary data.</text>
</comment>
<keyword evidence="1" id="KW-0479">Metal-binding</keyword>
<evidence type="ECO:0000259" key="3">
    <source>
        <dbReference type="PROSITE" id="PS50157"/>
    </source>
</evidence>
<feature type="compositionally biased region" description="Polar residues" evidence="2">
    <location>
        <begin position="264"/>
        <end position="282"/>
    </location>
</feature>
<feature type="compositionally biased region" description="Low complexity" evidence="2">
    <location>
        <begin position="63"/>
        <end position="79"/>
    </location>
</feature>
<feature type="compositionally biased region" description="Low complexity" evidence="2">
    <location>
        <begin position="92"/>
        <end position="102"/>
    </location>
</feature>
<feature type="domain" description="C2H2-type" evidence="3">
    <location>
        <begin position="164"/>
        <end position="191"/>
    </location>
</feature>
<feature type="domain" description="C2H2-type" evidence="3">
    <location>
        <begin position="621"/>
        <end position="651"/>
    </location>
</feature>
<sequence>NHHLSKIHLMSDTKSTSTTCFSPTLSPASSSSSLSASSKSALTTKITSEKPNRPAKNETAFYSPNPSSSSKTHSVSSSSNGDNSQLDNIFQSSSSSLERSMSYPPDSNVAYNFTEIENTNIKYNFTNNNETSLQLDVKSSNPTDLSTTKSETMDTSLRTSDGLYKCRICKRIFANRYSLTGHYKSHYEPSQKPYCCDDCGQRYTSPSNLHYHRGRNCPVLKLKAIREGKLIPSSVQNTKLLELKALRAVERKALMNRLKDESDTTSTEINSSVDKSKSQQPPVNKKSRLATCKVNNDVKNDYETTMKTTSSIENSRENIMSKSTNFTFDPVSPISSINNNVNNNNNNNNNSNNVSDISNIFQENGNSLQIQEIVRLFLMHAYQSDELRQQLLSLTSNALLNTLLPTSGFNPSLFSNQVPTSNQQLFSLLSNFINSNLSTERNFNNNHHDNSSISYKQSKSLMEKSTMQSDSIALSTEQPTDLTSSCNFSHYNDKSSSPGIHSPICQDSLKFPDIQELDKHISSVHEKYSRFLTETTKATANSVQPLVRRYSLNETIPSKTDWNMKSANSMPTTPHTMMQHYHHQQQPINYSEDLSVNNHKLSNTTEQSLISQLNLQSSNLVSCTDCDREFSTYTAFRVHHTKTHQHTANRQHHHQHSQNNQRHSHSQRILPKSQLINHQLSTLSIDQNDISLTNDNDSEY</sequence>
<evidence type="ECO:0000256" key="2">
    <source>
        <dbReference type="SAM" id="MobiDB-lite"/>
    </source>
</evidence>
<evidence type="ECO:0000313" key="4">
    <source>
        <dbReference type="EMBL" id="TNN19538.1"/>
    </source>
</evidence>
<reference evidence="4 5" key="1">
    <citation type="submission" date="2019-03" db="EMBL/GenBank/DDBJ databases">
        <title>An improved genome assembly of the fluke Schistosoma japonicum.</title>
        <authorList>
            <person name="Hu W."/>
            <person name="Luo F."/>
            <person name="Yin M."/>
            <person name="Mo X."/>
            <person name="Sun C."/>
            <person name="Wu Q."/>
            <person name="Zhu B."/>
            <person name="Xiang M."/>
            <person name="Wang J."/>
            <person name="Wang Y."/>
            <person name="Zhang T."/>
            <person name="Xu B."/>
            <person name="Zheng H."/>
            <person name="Feng Z."/>
        </authorList>
    </citation>
    <scope>NUCLEOTIDE SEQUENCE [LARGE SCALE GENOMIC DNA]</scope>
    <source>
        <strain evidence="4">HuSjv2</strain>
        <tissue evidence="4">Worms</tissue>
    </source>
</reference>
<feature type="region of interest" description="Disordered" evidence="2">
    <location>
        <begin position="1"/>
        <end position="104"/>
    </location>
</feature>
<dbReference type="PROSITE" id="PS50157">
    <property type="entry name" value="ZINC_FINGER_C2H2_2"/>
    <property type="match status" value="2"/>
</dbReference>
<dbReference type="Gene3D" id="3.30.160.60">
    <property type="entry name" value="Classic Zinc Finger"/>
    <property type="match status" value="1"/>
</dbReference>
<accession>A0A4Z2DSW7</accession>
<dbReference type="Proteomes" id="UP000311919">
    <property type="component" value="Unassembled WGS sequence"/>
</dbReference>
<dbReference type="Pfam" id="PF00096">
    <property type="entry name" value="zf-C2H2"/>
    <property type="match status" value="1"/>
</dbReference>
<feature type="compositionally biased region" description="Basic and acidic residues" evidence="2">
    <location>
        <begin position="47"/>
        <end position="56"/>
    </location>
</feature>
<dbReference type="InterPro" id="IPR036236">
    <property type="entry name" value="Znf_C2H2_sf"/>
</dbReference>
<feature type="compositionally biased region" description="Polar residues" evidence="2">
    <location>
        <begin position="12"/>
        <end position="21"/>
    </location>
</feature>
<feature type="compositionally biased region" description="Polar residues" evidence="2">
    <location>
        <begin position="80"/>
        <end position="91"/>
    </location>
</feature>
<dbReference type="AlphaFoldDB" id="A0A4Z2DSW7"/>
<feature type="non-terminal residue" evidence="4">
    <location>
        <position position="1"/>
    </location>
</feature>
<keyword evidence="1" id="KW-0862">Zinc</keyword>
<dbReference type="PROSITE" id="PS00028">
    <property type="entry name" value="ZINC_FINGER_C2H2_1"/>
    <property type="match status" value="2"/>
</dbReference>
<keyword evidence="5" id="KW-1185">Reference proteome</keyword>
<dbReference type="GO" id="GO:0008270">
    <property type="term" value="F:zinc ion binding"/>
    <property type="evidence" value="ECO:0007669"/>
    <property type="project" value="UniProtKB-KW"/>
</dbReference>
<protein>
    <submittedName>
        <fullName evidence="4">GDNF-inducible zinc finger 1</fullName>
    </submittedName>
</protein>
<dbReference type="SMART" id="SM00355">
    <property type="entry name" value="ZnF_C2H2"/>
    <property type="match status" value="4"/>
</dbReference>
<evidence type="ECO:0000313" key="5">
    <source>
        <dbReference type="Proteomes" id="UP000311919"/>
    </source>
</evidence>
<feature type="region of interest" description="Disordered" evidence="2">
    <location>
        <begin position="642"/>
        <end position="668"/>
    </location>
</feature>
<dbReference type="OrthoDB" id="3069995at2759"/>